<organism evidence="7 8">
    <name type="scientific">Acinetobacter entericus</name>
    <dbReference type="NCBI Taxonomy" id="2989714"/>
    <lineage>
        <taxon>Bacteria</taxon>
        <taxon>Pseudomonadati</taxon>
        <taxon>Pseudomonadota</taxon>
        <taxon>Gammaproteobacteria</taxon>
        <taxon>Moraxellales</taxon>
        <taxon>Moraxellaceae</taxon>
        <taxon>Acinetobacter</taxon>
    </lineage>
</organism>
<dbReference type="Pfam" id="PF02518">
    <property type="entry name" value="HATPase_c"/>
    <property type="match status" value="1"/>
</dbReference>
<keyword evidence="3" id="KW-0902">Two-component regulatory system</keyword>
<keyword evidence="4" id="KW-1133">Transmembrane helix</keyword>
<keyword evidence="8" id="KW-1185">Reference proteome</keyword>
<proteinExistence type="predicted"/>
<feature type="transmembrane region" description="Helical" evidence="4">
    <location>
        <begin position="281"/>
        <end position="301"/>
    </location>
</feature>
<dbReference type="InterPro" id="IPR036890">
    <property type="entry name" value="HATPase_C_sf"/>
</dbReference>
<name>A0ABT3NEU3_9GAMM</name>
<evidence type="ECO:0000313" key="8">
    <source>
        <dbReference type="Proteomes" id="UP001209682"/>
    </source>
</evidence>
<keyword evidence="2" id="KW-0418">Kinase</keyword>
<gene>
    <name evidence="7" type="ORF">OKC24_02495</name>
</gene>
<dbReference type="CDD" id="cd16917">
    <property type="entry name" value="HATPase_UhpB-NarQ-NarX-like"/>
    <property type="match status" value="1"/>
</dbReference>
<evidence type="ECO:0000256" key="3">
    <source>
        <dbReference type="ARBA" id="ARBA00023012"/>
    </source>
</evidence>
<dbReference type="InterPro" id="IPR050482">
    <property type="entry name" value="Sensor_HK_TwoCompSys"/>
</dbReference>
<dbReference type="Gene3D" id="3.30.565.10">
    <property type="entry name" value="Histidine kinase-like ATPase, C-terminal domain"/>
    <property type="match status" value="1"/>
</dbReference>
<comment type="caution">
    <text evidence="7">The sequence shown here is derived from an EMBL/GenBank/DDBJ whole genome shotgun (WGS) entry which is preliminary data.</text>
</comment>
<dbReference type="SMART" id="SM00387">
    <property type="entry name" value="HATPase_c"/>
    <property type="match status" value="1"/>
</dbReference>
<dbReference type="SUPFAM" id="SSF55874">
    <property type="entry name" value="ATPase domain of HSP90 chaperone/DNA topoisomerase II/histidine kinase"/>
    <property type="match status" value="1"/>
</dbReference>
<dbReference type="Proteomes" id="UP001209682">
    <property type="component" value="Unassembled WGS sequence"/>
</dbReference>
<feature type="signal peptide" evidence="5">
    <location>
        <begin position="1"/>
        <end position="22"/>
    </location>
</feature>
<evidence type="ECO:0000256" key="5">
    <source>
        <dbReference type="SAM" id="SignalP"/>
    </source>
</evidence>
<keyword evidence="4" id="KW-0472">Membrane</keyword>
<keyword evidence="7" id="KW-0547">Nucleotide-binding</keyword>
<accession>A0ABT3NEU3</accession>
<feature type="transmembrane region" description="Helical" evidence="4">
    <location>
        <begin position="335"/>
        <end position="358"/>
    </location>
</feature>
<sequence length="626" mass="72151">MGLWKYVCCICLCCLISTICRASVSYEINSQCQVQLNSINKVRTSSDLELPRQGWEPVKELPDHWNETWPGYSGGAWYKLIWDWNCQNNSRLTDPIAFSISYINSAGALFLNGDLLWRDKNLQEPLSKSWNMPRFWIMPVSGLKKNDNEILIYVTGYSAMSAGIGKISFDNAITANTLNEQRIWNTRTLFQINLILSATLGTFCFVIWLYRRSETSFGWFALSSLLWIYFISNILATETYVFSSSIVSSRINLMVFLLYILCFCTYLLRFIQVKKPKIERFFLIVTAIFILSIWTVSLAQMKMLFDFVFLAYCCIYFATYIYLCWAAWRVRRSDYILLAICMTVIMLISIYDLRIAFLGPGYEITPLSPYTSPLFTLFIVVILGSRLDRNIKKIEQFNVELSTKIQQVSLDLSSSLNDQHRLEVFNARLQERMKLSHDLHDGLGSSIVRSMILVDQCEQKIPNQQFLSMLKLMRDDLRQIIDSGSALDGKIPETPVLWAAPVRHRFSQLMDEMDIHAEWRFAERWEAEPSALQCLNLIRVLEESLTNVIKHSQAIQVKVSMYYTSPKQLELIIQDNGVGFDVDCVKQNGMSIGMRSMQSRIERMGGQLSIHSGKGLTQIHAIIKLQ</sequence>
<feature type="transmembrane region" description="Helical" evidence="4">
    <location>
        <begin position="251"/>
        <end position="269"/>
    </location>
</feature>
<evidence type="ECO:0000256" key="2">
    <source>
        <dbReference type="ARBA" id="ARBA00022777"/>
    </source>
</evidence>
<feature type="chain" id="PRO_5047019157" evidence="5">
    <location>
        <begin position="23"/>
        <end position="626"/>
    </location>
</feature>
<dbReference type="EMBL" id="JAPEQW010000002">
    <property type="protein sequence ID" value="MCW8038056.1"/>
    <property type="molecule type" value="Genomic_DNA"/>
</dbReference>
<keyword evidence="7" id="KW-0067">ATP-binding</keyword>
<evidence type="ECO:0000313" key="7">
    <source>
        <dbReference type="EMBL" id="MCW8038056.1"/>
    </source>
</evidence>
<evidence type="ECO:0000256" key="1">
    <source>
        <dbReference type="ARBA" id="ARBA00022679"/>
    </source>
</evidence>
<dbReference type="GO" id="GO:0005524">
    <property type="term" value="F:ATP binding"/>
    <property type="evidence" value="ECO:0007669"/>
    <property type="project" value="UniProtKB-KW"/>
</dbReference>
<dbReference type="InterPro" id="IPR003594">
    <property type="entry name" value="HATPase_dom"/>
</dbReference>
<dbReference type="RefSeq" id="WP_171457709.1">
    <property type="nucleotide sequence ID" value="NZ_JAPEQW010000002.1"/>
</dbReference>
<feature type="transmembrane region" description="Helical" evidence="4">
    <location>
        <begin position="217"/>
        <end position="236"/>
    </location>
</feature>
<feature type="transmembrane region" description="Helical" evidence="4">
    <location>
        <begin position="370"/>
        <end position="387"/>
    </location>
</feature>
<feature type="domain" description="Histidine kinase/HSP90-like ATPase" evidence="6">
    <location>
        <begin position="532"/>
        <end position="626"/>
    </location>
</feature>
<feature type="transmembrane region" description="Helical" evidence="4">
    <location>
        <begin position="307"/>
        <end position="328"/>
    </location>
</feature>
<feature type="transmembrane region" description="Helical" evidence="4">
    <location>
        <begin position="189"/>
        <end position="210"/>
    </location>
</feature>
<keyword evidence="4" id="KW-0812">Transmembrane</keyword>
<evidence type="ECO:0000259" key="6">
    <source>
        <dbReference type="SMART" id="SM00387"/>
    </source>
</evidence>
<keyword evidence="1" id="KW-0808">Transferase</keyword>
<protein>
    <submittedName>
        <fullName evidence="7">ATP-binding protein</fullName>
    </submittedName>
</protein>
<reference evidence="7 8" key="1">
    <citation type="submission" date="2022-11" db="EMBL/GenBank/DDBJ databases">
        <title>Acinetobacter entericus sp. nov., isolated from the gut of the plastic-eating larvae of the Coleoptera insect Zophobas atratus.</title>
        <authorList>
            <person name="Dong X."/>
            <person name="Yang Y."/>
        </authorList>
    </citation>
    <scope>NUCLEOTIDE SEQUENCE [LARGE SCALE GENOMIC DNA]</scope>
    <source>
        <strain evidence="7 8">BIT-DXN8</strain>
    </source>
</reference>
<keyword evidence="5" id="KW-0732">Signal</keyword>
<evidence type="ECO:0000256" key="4">
    <source>
        <dbReference type="SAM" id="Phobius"/>
    </source>
</evidence>
<dbReference type="PANTHER" id="PTHR24421">
    <property type="entry name" value="NITRATE/NITRITE SENSOR PROTEIN NARX-RELATED"/>
    <property type="match status" value="1"/>
</dbReference>